<dbReference type="Proteomes" id="UP000034098">
    <property type="component" value="Unassembled WGS sequence"/>
</dbReference>
<comment type="caution">
    <text evidence="1">The sequence shown here is derived from an EMBL/GenBank/DDBJ whole genome shotgun (WGS) entry which is preliminary data.</text>
</comment>
<organism evidence="1 2">
    <name type="scientific">Microbacterium trichothecenolyticum</name>
    <name type="common">Aureobacterium trichothecenolyticum</name>
    <dbReference type="NCBI Taxonomy" id="69370"/>
    <lineage>
        <taxon>Bacteria</taxon>
        <taxon>Bacillati</taxon>
        <taxon>Actinomycetota</taxon>
        <taxon>Actinomycetes</taxon>
        <taxon>Micrococcales</taxon>
        <taxon>Microbacteriaceae</taxon>
        <taxon>Microbacterium</taxon>
    </lineage>
</organism>
<reference evidence="1 2" key="1">
    <citation type="submission" date="2015-02" db="EMBL/GenBank/DDBJ databases">
        <title>Draft genome sequences of ten Microbacterium spp. with emphasis on heavy metal contaminated environments.</title>
        <authorList>
            <person name="Corretto E."/>
        </authorList>
    </citation>
    <scope>NUCLEOTIDE SEQUENCE [LARGE SCALE GENOMIC DNA]</scope>
    <source>
        <strain evidence="1 2">DSM 8608</strain>
    </source>
</reference>
<dbReference type="PATRIC" id="fig|69370.6.peg.1361"/>
<sequence length="79" mass="9203">MGYATTPATYGLSHELGQDLAGWQAFFEQHADPFDGWDSDANLQKWLRDGEWLARRLEEEVQDFADVKREFGVWHDTRS</sequence>
<dbReference type="RefSeq" id="WP_045297789.1">
    <property type="nucleotide sequence ID" value="NZ_JYJA01000030.1"/>
</dbReference>
<dbReference type="AlphaFoldDB" id="A0A0M2HH60"/>
<dbReference type="OrthoDB" id="4381340at2"/>
<evidence type="ECO:0000313" key="2">
    <source>
        <dbReference type="Proteomes" id="UP000034098"/>
    </source>
</evidence>
<protein>
    <submittedName>
        <fullName evidence="1">Uncharacterized protein</fullName>
    </submittedName>
</protein>
<proteinExistence type="predicted"/>
<dbReference type="EMBL" id="JYJA01000030">
    <property type="protein sequence ID" value="KJL43630.1"/>
    <property type="molecule type" value="Genomic_DNA"/>
</dbReference>
<accession>A0A0M2HH60</accession>
<keyword evidence="2" id="KW-1185">Reference proteome</keyword>
<gene>
    <name evidence="1" type="ORF">RS82_01325</name>
</gene>
<name>A0A0M2HH60_MICTR</name>
<evidence type="ECO:0000313" key="1">
    <source>
        <dbReference type="EMBL" id="KJL43630.1"/>
    </source>
</evidence>